<organism evidence="1">
    <name type="scientific">Myoviridae sp. ctkmZ20</name>
    <dbReference type="NCBI Taxonomy" id="2825166"/>
    <lineage>
        <taxon>Viruses</taxon>
        <taxon>Duplodnaviria</taxon>
        <taxon>Heunggongvirae</taxon>
        <taxon>Uroviricota</taxon>
        <taxon>Caudoviricetes</taxon>
    </lineage>
</organism>
<accession>A0A8S5NSM1</accession>
<name>A0A8S5NSM1_9CAUD</name>
<proteinExistence type="predicted"/>
<protein>
    <submittedName>
        <fullName evidence="1">Uncharacterized protein</fullName>
    </submittedName>
</protein>
<dbReference type="EMBL" id="BK015248">
    <property type="protein sequence ID" value="DAD97789.1"/>
    <property type="molecule type" value="Genomic_DNA"/>
</dbReference>
<evidence type="ECO:0000313" key="1">
    <source>
        <dbReference type="EMBL" id="DAD97789.1"/>
    </source>
</evidence>
<reference evidence="1" key="1">
    <citation type="journal article" date="2021" name="Proc. Natl. Acad. Sci. U.S.A.">
        <title>A Catalog of Tens of Thousands of Viruses from Human Metagenomes Reveals Hidden Associations with Chronic Diseases.</title>
        <authorList>
            <person name="Tisza M.J."/>
            <person name="Buck C.B."/>
        </authorList>
    </citation>
    <scope>NUCLEOTIDE SEQUENCE</scope>
    <source>
        <strain evidence="1">CtkmZ20</strain>
    </source>
</reference>
<sequence length="44" mass="4872">MSTMRIKCLDMKEVESIIADAQEILSHVEFGSLQNGVLTLFCVA</sequence>